<feature type="domain" description="Phage tail fibre protein N-terminal" evidence="1">
    <location>
        <begin position="3"/>
        <end position="127"/>
    </location>
</feature>
<dbReference type="EMBL" id="ASXS01000006">
    <property type="protein sequence ID" value="EPP23497.1"/>
    <property type="molecule type" value="Genomic_DNA"/>
</dbReference>
<dbReference type="RefSeq" id="WP_020329263.1">
    <property type="nucleotide sequence ID" value="NZ_ASXS01000006.1"/>
</dbReference>
<gene>
    <name evidence="2" type="ORF">L910_4058</name>
</gene>
<evidence type="ECO:0000313" key="3">
    <source>
        <dbReference type="Proteomes" id="UP000014854"/>
    </source>
</evidence>
<dbReference type="Pfam" id="PF12571">
    <property type="entry name" value="Phage_tail_fib"/>
    <property type="match status" value="1"/>
</dbReference>
<name>S7I6E2_VIBFL</name>
<dbReference type="PATRIC" id="fig|1336752.4.peg.1759"/>
<dbReference type="SUPFAM" id="SSF88874">
    <property type="entry name" value="Receptor-binding domain of short tail fibre protein gp12"/>
    <property type="match status" value="1"/>
</dbReference>
<dbReference type="Proteomes" id="UP000014854">
    <property type="component" value="Unassembled WGS sequence"/>
</dbReference>
<evidence type="ECO:0000313" key="2">
    <source>
        <dbReference type="EMBL" id="EPP23497.1"/>
    </source>
</evidence>
<accession>S7I6E2</accession>
<dbReference type="InterPro" id="IPR022225">
    <property type="entry name" value="Phage_tail_fibre_N"/>
</dbReference>
<protein>
    <submittedName>
        <fullName evidence="2">Phage tail fiber protein</fullName>
    </submittedName>
</protein>
<reference evidence="2 3" key="1">
    <citation type="journal article" date="2013" name="Gut Pathog.">
        <title>Evidence of a new metabolic capacity in an emerging diarrheal pathogen: lessons from the draft genomes of Vibrio fluvialis strains PG41 and I21563.</title>
        <authorList>
            <person name="Khatri I."/>
            <person name="Mahajan S."/>
            <person name="Dureja C."/>
            <person name="Subramanian S."/>
            <person name="Raychaudhuri S."/>
        </authorList>
    </citation>
    <scope>NUCLEOTIDE SEQUENCE [LARGE SCALE GENOMIC DNA]</scope>
    <source>
        <strain evidence="2 3">PG41</strain>
    </source>
</reference>
<comment type="caution">
    <text evidence="2">The sequence shown here is derived from an EMBL/GenBank/DDBJ whole genome shotgun (WGS) entry which is preliminary data.</text>
</comment>
<sequence>MSLLITHAGIAAAIRAGDLGIEYKITHISIGSAGYVPNPEQTALVAEIQRKAITRGALVAQGQLHFETVWDGDEEFEGKELGYWLEDGTLFAVDSRDGEVITYKRKNTVVTEACELNLAASTIENITVEFLGSPYATEQVSGTAKIATSALVISGVDDATIVTPNKLNKKMAAHKEEDNPHVQYPLAGMTQGLPYDPDRTYFRGDTCYTRVNNRTYEWEAYHNKPFTGKDPVDAANRQAGWSDDESPFYWTPAKKARPGTALWPWLSETVPEGTLSVVGNSVPVAVFWRLAEAFPEFVNAETNMLDFPDTGGEFFRVLDQGRGVDSNRLIGSSQDDELKAHNHNVNGTVYNYGATGAGPGRDFMNGSVVTSSVGGPETRPRNLAFPILVEV</sequence>
<proteinExistence type="predicted"/>
<organism evidence="2 3">
    <name type="scientific">Vibrio fluvialis PG41</name>
    <dbReference type="NCBI Taxonomy" id="1336752"/>
    <lineage>
        <taxon>Bacteria</taxon>
        <taxon>Pseudomonadati</taxon>
        <taxon>Pseudomonadota</taxon>
        <taxon>Gammaproteobacteria</taxon>
        <taxon>Vibrionales</taxon>
        <taxon>Vibrionaceae</taxon>
        <taxon>Vibrio</taxon>
    </lineage>
</organism>
<evidence type="ECO:0000259" key="1">
    <source>
        <dbReference type="Pfam" id="PF12571"/>
    </source>
</evidence>
<dbReference type="AlphaFoldDB" id="S7I6E2"/>